<dbReference type="Proteomes" id="UP000750711">
    <property type="component" value="Unassembled WGS sequence"/>
</dbReference>
<dbReference type="InterPro" id="IPR039764">
    <property type="entry name" value="HABP4/SERBP1-like"/>
</dbReference>
<proteinExistence type="predicted"/>
<organism evidence="3 4">
    <name type="scientific">Trichoglossum hirsutum</name>
    <dbReference type="NCBI Taxonomy" id="265104"/>
    <lineage>
        <taxon>Eukaryota</taxon>
        <taxon>Fungi</taxon>
        <taxon>Dikarya</taxon>
        <taxon>Ascomycota</taxon>
        <taxon>Pezizomycotina</taxon>
        <taxon>Geoglossomycetes</taxon>
        <taxon>Geoglossales</taxon>
        <taxon>Geoglossaceae</taxon>
        <taxon>Trichoglossum</taxon>
    </lineage>
</organism>
<dbReference type="PANTHER" id="PTHR12299:SF17">
    <property type="entry name" value="AT19571P-RELATED"/>
    <property type="match status" value="1"/>
</dbReference>
<evidence type="ECO:0000313" key="3">
    <source>
        <dbReference type="EMBL" id="KAH0544942.1"/>
    </source>
</evidence>
<dbReference type="Gene3D" id="6.10.140.1040">
    <property type="match status" value="1"/>
</dbReference>
<reference evidence="3" key="1">
    <citation type="submission" date="2021-03" db="EMBL/GenBank/DDBJ databases">
        <title>Comparative genomics and phylogenomic investigation of the class Geoglossomycetes provide insights into ecological specialization and systematics.</title>
        <authorList>
            <person name="Melie T."/>
            <person name="Pirro S."/>
            <person name="Miller A.N."/>
            <person name="Quandt A."/>
        </authorList>
    </citation>
    <scope>NUCLEOTIDE SEQUENCE</scope>
    <source>
        <strain evidence="3">CAQ_001_2017</strain>
    </source>
</reference>
<evidence type="ECO:0000313" key="4">
    <source>
        <dbReference type="Proteomes" id="UP000750711"/>
    </source>
</evidence>
<dbReference type="InterPro" id="IPR006861">
    <property type="entry name" value="HABP4_PAIRBP1-bd"/>
</dbReference>
<sequence length="329" mass="35585">NDPEEDSDREPQAPTKAVEKTLPRSIGRKAPEPAPSAPSALRGRGGRRGGFSGNEEAFRDRAAGSTNNRVRNTEDGQRQERHPDRVGGGRGGHDYRGRTGRRGRGGQVIRDDRHSRTAVVDTEKQISQGWGAQKGDAEWNDEQAGEAIAKAEESAEGEAATAEASTSKEESAAVAEPEPEDNTKSYGEYLAEQAEKRLHVGGTPPARKPNEGSKQDKKWAKAKELKKDEDDDAYIAGAGGKAKRERQRKEKAVLEIDQRYVEPPRGNREGGRGGRGRGEGRGDFRGSDRGRGGRGRGEGRGEFRGGRGSQRGHTSVNVEDTEAFPSLGK</sequence>
<feature type="compositionally biased region" description="Basic and acidic residues" evidence="1">
    <location>
        <begin position="71"/>
        <end position="97"/>
    </location>
</feature>
<evidence type="ECO:0000256" key="1">
    <source>
        <dbReference type="SAM" id="MobiDB-lite"/>
    </source>
</evidence>
<keyword evidence="4" id="KW-1185">Reference proteome</keyword>
<gene>
    <name evidence="3" type="ORF">GP486_008481</name>
</gene>
<feature type="non-terminal residue" evidence="3">
    <location>
        <position position="1"/>
    </location>
</feature>
<feature type="compositionally biased region" description="Basic and acidic residues" evidence="1">
    <location>
        <begin position="247"/>
        <end position="305"/>
    </location>
</feature>
<dbReference type="GO" id="GO:0005634">
    <property type="term" value="C:nucleus"/>
    <property type="evidence" value="ECO:0007669"/>
    <property type="project" value="TreeGrafter"/>
</dbReference>
<dbReference type="EMBL" id="JAGHQM010003305">
    <property type="protein sequence ID" value="KAH0544942.1"/>
    <property type="molecule type" value="Genomic_DNA"/>
</dbReference>
<comment type="caution">
    <text evidence="3">The sequence shown here is derived from an EMBL/GenBank/DDBJ whole genome shotgun (WGS) entry which is preliminary data.</text>
</comment>
<dbReference type="GO" id="GO:0003723">
    <property type="term" value="F:RNA binding"/>
    <property type="evidence" value="ECO:0007669"/>
    <property type="project" value="InterPro"/>
</dbReference>
<feature type="region of interest" description="Disordered" evidence="1">
    <location>
        <begin position="1"/>
        <end position="329"/>
    </location>
</feature>
<dbReference type="PANTHER" id="PTHR12299">
    <property type="entry name" value="HYALURONIC ACID-BINDING PROTEIN 4"/>
    <property type="match status" value="1"/>
</dbReference>
<dbReference type="GO" id="GO:0005737">
    <property type="term" value="C:cytoplasm"/>
    <property type="evidence" value="ECO:0007669"/>
    <property type="project" value="TreeGrafter"/>
</dbReference>
<protein>
    <recommendedName>
        <fullName evidence="2">Hyaluronan/mRNA-binding protein domain-containing protein</fullName>
    </recommendedName>
</protein>
<dbReference type="SMART" id="SM01233">
    <property type="entry name" value="HABP4_PAI-RBP1"/>
    <property type="match status" value="1"/>
</dbReference>
<dbReference type="AlphaFoldDB" id="A0A9P8IFN4"/>
<evidence type="ECO:0000259" key="2">
    <source>
        <dbReference type="SMART" id="SM01233"/>
    </source>
</evidence>
<name>A0A9P8IFN4_9PEZI</name>
<feature type="compositionally biased region" description="Basic and acidic residues" evidence="1">
    <location>
        <begin position="208"/>
        <end position="228"/>
    </location>
</feature>
<feature type="domain" description="Hyaluronan/mRNA-binding protein" evidence="2">
    <location>
        <begin position="107"/>
        <end position="212"/>
    </location>
</feature>
<accession>A0A9P8IFN4</accession>